<feature type="domain" description="Zn(2)-C6 fungal-type" evidence="4">
    <location>
        <begin position="21"/>
        <end position="51"/>
    </location>
</feature>
<gene>
    <name evidence="5" type="ORF">AU210_012167</name>
</gene>
<organism evidence="5 6">
    <name type="scientific">Fusarium oxysporum f. sp. radicis-cucumerinum</name>
    <dbReference type="NCBI Taxonomy" id="327505"/>
    <lineage>
        <taxon>Eukaryota</taxon>
        <taxon>Fungi</taxon>
        <taxon>Dikarya</taxon>
        <taxon>Ascomycota</taxon>
        <taxon>Pezizomycotina</taxon>
        <taxon>Sordariomycetes</taxon>
        <taxon>Hypocreomycetidae</taxon>
        <taxon>Hypocreales</taxon>
        <taxon>Nectriaceae</taxon>
        <taxon>Fusarium</taxon>
        <taxon>Fusarium oxysporum species complex</taxon>
    </lineage>
</organism>
<keyword evidence="2" id="KW-0539">Nucleus</keyword>
<comment type="caution">
    <text evidence="5">The sequence shown here is derived from an EMBL/GenBank/DDBJ whole genome shotgun (WGS) entry which is preliminary data.</text>
</comment>
<dbReference type="PANTHER" id="PTHR47425:SF3">
    <property type="entry name" value="ZN(II)2CYS6 TRANSCRIPTION FACTOR (EUROFUNG)"/>
    <property type="match status" value="1"/>
</dbReference>
<evidence type="ECO:0000256" key="1">
    <source>
        <dbReference type="ARBA" id="ARBA00022723"/>
    </source>
</evidence>
<dbReference type="SMART" id="SM00066">
    <property type="entry name" value="GAL4"/>
    <property type="match status" value="1"/>
</dbReference>
<feature type="region of interest" description="Disordered" evidence="3">
    <location>
        <begin position="55"/>
        <end position="80"/>
    </location>
</feature>
<reference evidence="5 6" key="2">
    <citation type="journal article" date="2017" name="Sci. Rep.">
        <title>A mobile pathogenicity chromosome in Fusarium oxysporum for infection of multiple cucurbit species.</title>
        <authorList>
            <person name="van Dam P."/>
            <person name="Fokkens L."/>
            <person name="Ayukawa Y."/>
            <person name="van der Gragt M."/>
            <person name="Ter Horst A."/>
            <person name="Brankovics B."/>
            <person name="Houterman P.M."/>
            <person name="Arie T."/>
            <person name="Rep M."/>
        </authorList>
    </citation>
    <scope>NUCLEOTIDE SEQUENCE [LARGE SCALE GENOMIC DNA]</scope>
    <source>
        <strain evidence="5 6">Forc016</strain>
    </source>
</reference>
<evidence type="ECO:0000313" key="5">
    <source>
        <dbReference type="EMBL" id="PCD29635.1"/>
    </source>
</evidence>
<dbReference type="Pfam" id="PF04082">
    <property type="entry name" value="Fungal_trans"/>
    <property type="match status" value="1"/>
</dbReference>
<feature type="compositionally biased region" description="Polar residues" evidence="3">
    <location>
        <begin position="60"/>
        <end position="80"/>
    </location>
</feature>
<dbReference type="CDD" id="cd00067">
    <property type="entry name" value="GAL4"/>
    <property type="match status" value="1"/>
</dbReference>
<reference evidence="5 6" key="1">
    <citation type="journal article" date="2016" name="Environ. Microbiol.">
        <title>Effector profiles distinguish formae speciales of Fusarium oxysporum.</title>
        <authorList>
            <person name="van Dam P."/>
            <person name="Fokkens L."/>
            <person name="Schmidt S.M."/>
            <person name="Linmans J.H."/>
            <person name="Kistler H.C."/>
            <person name="Ma L.J."/>
            <person name="Rep M."/>
        </authorList>
    </citation>
    <scope>NUCLEOTIDE SEQUENCE [LARGE SCALE GENOMIC DNA]</scope>
    <source>
        <strain evidence="5 6">Forc016</strain>
    </source>
</reference>
<dbReference type="InterPro" id="IPR007219">
    <property type="entry name" value="XnlR_reg_dom"/>
</dbReference>
<dbReference type="PROSITE" id="PS50048">
    <property type="entry name" value="ZN2_CY6_FUNGAL_2"/>
    <property type="match status" value="1"/>
</dbReference>
<evidence type="ECO:0000313" key="6">
    <source>
        <dbReference type="Proteomes" id="UP000219602"/>
    </source>
</evidence>
<dbReference type="Gene3D" id="4.10.240.10">
    <property type="entry name" value="Zn(2)-C6 fungal-type DNA-binding domain"/>
    <property type="match status" value="1"/>
</dbReference>
<dbReference type="AlphaFoldDB" id="A0A2H3GGC1"/>
<dbReference type="InterPro" id="IPR001138">
    <property type="entry name" value="Zn2Cys6_DnaBD"/>
</dbReference>
<dbReference type="SUPFAM" id="SSF57701">
    <property type="entry name" value="Zn2/Cys6 DNA-binding domain"/>
    <property type="match status" value="1"/>
</dbReference>
<dbReference type="GO" id="GO:0008270">
    <property type="term" value="F:zinc ion binding"/>
    <property type="evidence" value="ECO:0007669"/>
    <property type="project" value="InterPro"/>
</dbReference>
<dbReference type="GO" id="GO:0006351">
    <property type="term" value="P:DNA-templated transcription"/>
    <property type="evidence" value="ECO:0007669"/>
    <property type="project" value="InterPro"/>
</dbReference>
<dbReference type="CDD" id="cd12148">
    <property type="entry name" value="fungal_TF_MHR"/>
    <property type="match status" value="1"/>
</dbReference>
<evidence type="ECO:0000259" key="4">
    <source>
        <dbReference type="PROSITE" id="PS50048"/>
    </source>
</evidence>
<dbReference type="STRING" id="327505.A0A2H3GGC1"/>
<evidence type="ECO:0000256" key="3">
    <source>
        <dbReference type="SAM" id="MobiDB-lite"/>
    </source>
</evidence>
<sequence length="747" mass="83496">MLRQTSPTANRQALRKRLGGACKACHNRKVRCSLAKSGPPCTNCSLDDKECEPRVRKSQKSVGPSAQQAHSRTSASATLSRQALPESFSLFRNHDQTDDSITVVPSLELELDARPAISDSNRTVLGINSIGKPGDLLRGPDGTYAIASEAVAACSERSNASCSSNYRPFPSHFSHFEEDDALNTDSLPADTPMYGDPTGICAIANICEPEGADKSGHFLLPNGIVTSLDPEDQEYLRRKGAFVFPEARVRDSLVRAYFHYVHPFFPIIDVQDFLPKHESATLDRVSAHLLWSMYLAACNFLVEDVVRAAGYATRKEMKRSIYRKAKALYDMQHEKDRTTLIQAVLLMGFYSSDTEDKTGPWHWIGVAIGLSQTAGLHRNPHSTASRIPQHRQRLWRLIWWSCVHQDVWFSVGMGRPVRINLDDCDTQLPVAADLDALAVGVPDTLREKYLPAGMPDLSKLFVELINLAVIQSNILSTHYRARQIRPTIADVVEVEKRISTVHRKASWFISSENLMVYYHACHLKLFLQSVSMVLYRPYVLSLSQKHSSSLSQEWYSSIERKAQVAAAGFNKILEALITADMILACQSIVCIALVPPMQFHLLNSTSSKPLIATLGQHSLDLCMLVANELRKTYFGASLLHQLFSQAQTQIRNRQALQETPKDTRLAMTNRETQTTCLSHGPIQSQDFTNTDIIRNLGSAFTGFEGDLDADDFAMFCSNFDFHFPTDSPDDAPSSQRIRWYPDLPTED</sequence>
<dbReference type="GO" id="GO:0003677">
    <property type="term" value="F:DNA binding"/>
    <property type="evidence" value="ECO:0007669"/>
    <property type="project" value="InterPro"/>
</dbReference>
<proteinExistence type="predicted"/>
<accession>A0A2H3GGC1</accession>
<protein>
    <recommendedName>
        <fullName evidence="4">Zn(2)-C6 fungal-type domain-containing protein</fullName>
    </recommendedName>
</protein>
<evidence type="ECO:0000256" key="2">
    <source>
        <dbReference type="ARBA" id="ARBA00023242"/>
    </source>
</evidence>
<dbReference type="Proteomes" id="UP000219602">
    <property type="component" value="Chromosome 10"/>
</dbReference>
<dbReference type="InterPro" id="IPR052761">
    <property type="entry name" value="Fungal_Detox/Toxin_TFs"/>
</dbReference>
<dbReference type="GO" id="GO:0000981">
    <property type="term" value="F:DNA-binding transcription factor activity, RNA polymerase II-specific"/>
    <property type="evidence" value="ECO:0007669"/>
    <property type="project" value="InterPro"/>
</dbReference>
<dbReference type="InterPro" id="IPR036864">
    <property type="entry name" value="Zn2-C6_fun-type_DNA-bd_sf"/>
</dbReference>
<name>A0A2H3GGC1_FUSOX</name>
<dbReference type="SMART" id="SM00906">
    <property type="entry name" value="Fungal_trans"/>
    <property type="match status" value="1"/>
</dbReference>
<keyword evidence="1" id="KW-0479">Metal-binding</keyword>
<dbReference type="PROSITE" id="PS00463">
    <property type="entry name" value="ZN2_CY6_FUNGAL_1"/>
    <property type="match status" value="1"/>
</dbReference>
<dbReference type="EMBL" id="MABQ02000008">
    <property type="protein sequence ID" value="PCD29635.1"/>
    <property type="molecule type" value="Genomic_DNA"/>
</dbReference>
<dbReference type="PANTHER" id="PTHR47425">
    <property type="entry name" value="FARB-RELATED"/>
    <property type="match status" value="1"/>
</dbReference>
<feature type="region of interest" description="Disordered" evidence="3">
    <location>
        <begin position="726"/>
        <end position="747"/>
    </location>
</feature>